<dbReference type="HOGENOM" id="CLU_2916018_0_0_3"/>
<proteinExistence type="predicted"/>
<name>Q7NKX7_GLOVI</name>
<dbReference type="STRING" id="251221.gene:10758832"/>
<dbReference type="EMBL" id="BA000045">
    <property type="protein sequence ID" value="BAC89290.1"/>
    <property type="molecule type" value="Genomic_DNA"/>
</dbReference>
<gene>
    <name evidence="2" type="ordered locus">gsr1349</name>
</gene>
<dbReference type="Proteomes" id="UP000000557">
    <property type="component" value="Chromosome"/>
</dbReference>
<sequence>MGALGRDVGVAPALSPDGRTPVSGGDHQVRLWTFTAAYMRDPPSVECRKLYSHAATRRDRP</sequence>
<evidence type="ECO:0000313" key="3">
    <source>
        <dbReference type="Proteomes" id="UP000000557"/>
    </source>
</evidence>
<reference evidence="2 3" key="2">
    <citation type="journal article" date="2003" name="DNA Res.">
        <title>Complete genome structure of Gloeobacter violaceus PCC 7421, a cyanobacterium that lacks thylakoids (supplement).</title>
        <authorList>
            <person name="Nakamura Y."/>
            <person name="Kaneko T."/>
            <person name="Sato S."/>
            <person name="Mimuro M."/>
            <person name="Miyashita H."/>
            <person name="Tsuchiya T."/>
            <person name="Sasamoto S."/>
            <person name="Watanabe A."/>
            <person name="Kawashima K."/>
            <person name="Kishida Y."/>
            <person name="Kiyokawa C."/>
            <person name="Kohara M."/>
            <person name="Matsumoto M."/>
            <person name="Matsuno A."/>
            <person name="Nakazaki N."/>
            <person name="Shimpo S."/>
            <person name="Takeuchi C."/>
            <person name="Yamada M."/>
            <person name="Tabata S."/>
        </authorList>
    </citation>
    <scope>NUCLEOTIDE SEQUENCE [LARGE SCALE GENOMIC DNA]</scope>
    <source>
        <strain evidence="3">ATCC 29082 / PCC 7421</strain>
    </source>
</reference>
<dbReference type="KEGG" id="gvi:gsr1349"/>
<dbReference type="PATRIC" id="fig|251221.4.peg.1376"/>
<feature type="region of interest" description="Disordered" evidence="1">
    <location>
        <begin position="1"/>
        <end position="26"/>
    </location>
</feature>
<evidence type="ECO:0000256" key="1">
    <source>
        <dbReference type="SAM" id="MobiDB-lite"/>
    </source>
</evidence>
<accession>Q7NKX7</accession>
<dbReference type="AlphaFoldDB" id="Q7NKX7"/>
<organism evidence="2 3">
    <name type="scientific">Gloeobacter violaceus (strain ATCC 29082 / PCC 7421)</name>
    <dbReference type="NCBI Taxonomy" id="251221"/>
    <lineage>
        <taxon>Bacteria</taxon>
        <taxon>Bacillati</taxon>
        <taxon>Cyanobacteriota</taxon>
        <taxon>Cyanophyceae</taxon>
        <taxon>Gloeobacterales</taxon>
        <taxon>Gloeobacteraceae</taxon>
        <taxon>Gloeobacter</taxon>
    </lineage>
</organism>
<reference evidence="2 3" key="1">
    <citation type="journal article" date="2003" name="DNA Res.">
        <title>Complete genome structure of Gloeobacter violaceus PCC 7421, a cyanobacterium that lacks thylakoids.</title>
        <authorList>
            <person name="Nakamura Y."/>
            <person name="Kaneko T."/>
            <person name="Sato S."/>
            <person name="Mimuro M."/>
            <person name="Miyashita H."/>
            <person name="Tsuchiya T."/>
            <person name="Sasamoto S."/>
            <person name="Watanabe A."/>
            <person name="Kawashima K."/>
            <person name="Kishida Y."/>
            <person name="Kiyokawa C."/>
            <person name="Kohara M."/>
            <person name="Matsumoto M."/>
            <person name="Matsuno A."/>
            <person name="Nakazaki N."/>
            <person name="Shimpo S."/>
            <person name="Takeuchi C."/>
            <person name="Yamada M."/>
            <person name="Tabata S."/>
        </authorList>
    </citation>
    <scope>NUCLEOTIDE SEQUENCE [LARGE SCALE GENOMIC DNA]</scope>
    <source>
        <strain evidence="3">ATCC 29082 / PCC 7421</strain>
    </source>
</reference>
<dbReference type="EnsemblBacteria" id="BAC89290">
    <property type="protein sequence ID" value="BAC89290"/>
    <property type="gene ID" value="BAC89290"/>
</dbReference>
<keyword evidence="3" id="KW-1185">Reference proteome</keyword>
<protein>
    <submittedName>
        <fullName evidence="2">Gsr1349 protein</fullName>
    </submittedName>
</protein>
<evidence type="ECO:0000313" key="2">
    <source>
        <dbReference type="EMBL" id="BAC89290.1"/>
    </source>
</evidence>
<dbReference type="InParanoid" id="Q7NKX7"/>